<dbReference type="RefSeq" id="WP_089416010.1">
    <property type="nucleotide sequence ID" value="NZ_CP022423.1"/>
</dbReference>
<gene>
    <name evidence="7" type="ORF">VITFI_CDS0946</name>
</gene>
<dbReference type="CDD" id="cd02440">
    <property type="entry name" value="AdoMet_MTases"/>
    <property type="match status" value="1"/>
</dbReference>
<organism evidence="7 8">
    <name type="scientific">Vitreoscilla filiformis</name>
    <dbReference type="NCBI Taxonomy" id="63"/>
    <lineage>
        <taxon>Bacteria</taxon>
        <taxon>Pseudomonadati</taxon>
        <taxon>Pseudomonadota</taxon>
        <taxon>Betaproteobacteria</taxon>
        <taxon>Neisseriales</taxon>
        <taxon>Neisseriaceae</taxon>
        <taxon>Vitreoscilla</taxon>
    </lineage>
</organism>
<evidence type="ECO:0000256" key="1">
    <source>
        <dbReference type="ARBA" id="ARBA00010815"/>
    </source>
</evidence>
<dbReference type="InterPro" id="IPR050723">
    <property type="entry name" value="CFA/CMAS"/>
</dbReference>
<keyword evidence="2" id="KW-0489">Methyltransferase</keyword>
<dbReference type="InterPro" id="IPR003333">
    <property type="entry name" value="CMAS"/>
</dbReference>
<dbReference type="InterPro" id="IPR029063">
    <property type="entry name" value="SAM-dependent_MTases_sf"/>
</dbReference>
<proteinExistence type="inferred from homology"/>
<evidence type="ECO:0000256" key="5">
    <source>
        <dbReference type="ARBA" id="ARBA00023098"/>
    </source>
</evidence>
<dbReference type="GO" id="GO:0008168">
    <property type="term" value="F:methyltransferase activity"/>
    <property type="evidence" value="ECO:0007669"/>
    <property type="project" value="UniProtKB-KW"/>
</dbReference>
<dbReference type="Pfam" id="PF02353">
    <property type="entry name" value="CMAS"/>
    <property type="match status" value="1"/>
</dbReference>
<reference evidence="7 8" key="1">
    <citation type="submission" date="2017-07" db="EMBL/GenBank/DDBJ databases">
        <title>Complete Genome Sequence of the cosmetic ferment Vitreoscilla filiformis (ATCC15551).</title>
        <authorList>
            <person name="Contreras S."/>
            <person name="Sagory-Zalkind P."/>
            <person name="Blanquart H."/>
            <person name="Iltis A."/>
            <person name="Morand S.C."/>
        </authorList>
    </citation>
    <scope>NUCLEOTIDE SEQUENCE [LARGE SCALE GENOMIC DNA]</scope>
    <source>
        <strain evidence="7 8">ATCC 15551</strain>
    </source>
</reference>
<keyword evidence="3" id="KW-0808">Transferase</keyword>
<dbReference type="PANTHER" id="PTHR43667">
    <property type="entry name" value="CYCLOPROPANE-FATTY-ACYL-PHOSPHOLIPID SYNTHASE"/>
    <property type="match status" value="1"/>
</dbReference>
<dbReference type="PANTHER" id="PTHR43667:SF2">
    <property type="entry name" value="FATTY ACID C-METHYL TRANSFERASE"/>
    <property type="match status" value="1"/>
</dbReference>
<dbReference type="GO" id="GO:0032259">
    <property type="term" value="P:methylation"/>
    <property type="evidence" value="ECO:0007669"/>
    <property type="project" value="UniProtKB-KW"/>
</dbReference>
<keyword evidence="4" id="KW-0949">S-adenosyl-L-methionine</keyword>
<dbReference type="OrthoDB" id="9782855at2"/>
<keyword evidence="5" id="KW-0443">Lipid metabolism</keyword>
<dbReference type="Gene3D" id="3.40.50.150">
    <property type="entry name" value="Vaccinia Virus protein VP39"/>
    <property type="match status" value="1"/>
</dbReference>
<dbReference type="EMBL" id="CP022423">
    <property type="protein sequence ID" value="ASM76724.1"/>
    <property type="molecule type" value="Genomic_DNA"/>
</dbReference>
<protein>
    <submittedName>
        <fullName evidence="7">Cyclopropane-fatty-acyl-phospholipid synthase</fullName>
    </submittedName>
</protein>
<dbReference type="SUPFAM" id="SSF53335">
    <property type="entry name" value="S-adenosyl-L-methionine-dependent methyltransferases"/>
    <property type="match status" value="1"/>
</dbReference>
<feature type="active site" evidence="6">
    <location>
        <position position="384"/>
    </location>
</feature>
<evidence type="ECO:0000313" key="7">
    <source>
        <dbReference type="EMBL" id="ASM76724.1"/>
    </source>
</evidence>
<comment type="similarity">
    <text evidence="1">Belongs to the CFA/CMAS family.</text>
</comment>
<evidence type="ECO:0000256" key="6">
    <source>
        <dbReference type="PIRSR" id="PIRSR003085-1"/>
    </source>
</evidence>
<dbReference type="PIRSF" id="PIRSF003085">
    <property type="entry name" value="CMAS"/>
    <property type="match status" value="1"/>
</dbReference>
<accession>A0A221KCF5</accession>
<keyword evidence="8" id="KW-1185">Reference proteome</keyword>
<dbReference type="KEGG" id="vff:VITFI_CDS0946"/>
<evidence type="ECO:0000256" key="3">
    <source>
        <dbReference type="ARBA" id="ARBA00022679"/>
    </source>
</evidence>
<dbReference type="Proteomes" id="UP000199729">
    <property type="component" value="Chromosome"/>
</dbReference>
<dbReference type="GO" id="GO:0008610">
    <property type="term" value="P:lipid biosynthetic process"/>
    <property type="evidence" value="ECO:0007669"/>
    <property type="project" value="InterPro"/>
</dbReference>
<dbReference type="AlphaFoldDB" id="A0A221KCF5"/>
<evidence type="ECO:0000256" key="2">
    <source>
        <dbReference type="ARBA" id="ARBA00022603"/>
    </source>
</evidence>
<evidence type="ECO:0000256" key="4">
    <source>
        <dbReference type="ARBA" id="ARBA00022691"/>
    </source>
</evidence>
<name>A0A221KCF5_VITFI</name>
<sequence>MNTTTVSLALPAGLPHAARQLLNLLARLRVGTLDLQTPDGRMLRFGQGDAPRAALHVSDWGWCAEVLRSGDVGLGEAYILGRWHSPDLPALLRLCLANREALESAVYGKVWGRWFYRLRHLWRRNSRSGSRRNILAHYDLGNDFYRLWLDGSMNYSSAWFEGQFEQSLAVAQRAKMKRALDELGVTPGGRVLEIGCGWGAMAEYAARRDVQLTGVTLSPAQLAWAQERLACQGLSDRATLRLQDYRDIDDGPYDGVVSIEMFEAVGEAYWPQFFDTLRRQLRPGGRACVQSITIRDDLFPRYRSGTDFIQQYVFPGGLLPSPAVFRAAAERAGLRVVRELAFGPDYAETLRRWRHAFIRQEPAVRAQGFGPEFLRLWEFYLAYCEAAFDAGTTDVMQFTLVRD</sequence>
<evidence type="ECO:0000313" key="8">
    <source>
        <dbReference type="Proteomes" id="UP000199729"/>
    </source>
</evidence>